<comment type="caution">
    <text evidence="9">The sequence shown here is derived from an EMBL/GenBank/DDBJ whole genome shotgun (WGS) entry which is preliminary data.</text>
</comment>
<evidence type="ECO:0000256" key="6">
    <source>
        <dbReference type="ARBA" id="ARBA00022963"/>
    </source>
</evidence>
<keyword evidence="3" id="KW-0964">Secreted</keyword>
<organism evidence="9 10">
    <name type="scientific">Rubroshorea leprosula</name>
    <dbReference type="NCBI Taxonomy" id="152421"/>
    <lineage>
        <taxon>Eukaryota</taxon>
        <taxon>Viridiplantae</taxon>
        <taxon>Streptophyta</taxon>
        <taxon>Embryophyta</taxon>
        <taxon>Tracheophyta</taxon>
        <taxon>Spermatophyta</taxon>
        <taxon>Magnoliopsida</taxon>
        <taxon>eudicotyledons</taxon>
        <taxon>Gunneridae</taxon>
        <taxon>Pentapetalae</taxon>
        <taxon>rosids</taxon>
        <taxon>malvids</taxon>
        <taxon>Malvales</taxon>
        <taxon>Dipterocarpaceae</taxon>
        <taxon>Rubroshorea</taxon>
    </lineage>
</organism>
<dbReference type="PANTHER" id="PTHR45650:SF14">
    <property type="entry name" value="GDSL ESTERASE_LIPASE 7-LIKE"/>
    <property type="match status" value="1"/>
</dbReference>
<gene>
    <name evidence="9" type="ORF">SLEP1_g47322</name>
</gene>
<sequence length="85" mass="9272">MANHLLSFFLCFFLFFFSSSSSSEVQRVPAIFVIGDSQVDVGNNNYLPVSFAKANFPPNGIDFPSKEATGRFSNGKNAADFLSPP</sequence>
<evidence type="ECO:0000256" key="7">
    <source>
        <dbReference type="ARBA" id="ARBA00023098"/>
    </source>
</evidence>
<feature type="chain" id="PRO_5043528911" description="GDSL esterase/lipase" evidence="8">
    <location>
        <begin position="23"/>
        <end position="85"/>
    </location>
</feature>
<protein>
    <recommendedName>
        <fullName evidence="11">GDSL esterase/lipase</fullName>
    </recommendedName>
</protein>
<keyword evidence="7" id="KW-0443">Lipid metabolism</keyword>
<dbReference type="GO" id="GO:0016042">
    <property type="term" value="P:lipid catabolic process"/>
    <property type="evidence" value="ECO:0007669"/>
    <property type="project" value="UniProtKB-KW"/>
</dbReference>
<evidence type="ECO:0000313" key="10">
    <source>
        <dbReference type="Proteomes" id="UP001054252"/>
    </source>
</evidence>
<evidence type="ECO:0000256" key="1">
    <source>
        <dbReference type="ARBA" id="ARBA00004613"/>
    </source>
</evidence>
<dbReference type="Gene3D" id="3.40.50.1110">
    <property type="entry name" value="SGNH hydrolase"/>
    <property type="match status" value="1"/>
</dbReference>
<keyword evidence="10" id="KW-1185">Reference proteome</keyword>
<dbReference type="PANTHER" id="PTHR45650">
    <property type="entry name" value="GDSL-LIKE LIPASE/ACYLHYDROLASE-RELATED"/>
    <property type="match status" value="1"/>
</dbReference>
<accession>A0AAV5LRT3</accession>
<evidence type="ECO:0000256" key="3">
    <source>
        <dbReference type="ARBA" id="ARBA00022525"/>
    </source>
</evidence>
<proteinExistence type="inferred from homology"/>
<dbReference type="EMBL" id="BPVZ01000135">
    <property type="protein sequence ID" value="GKV39564.1"/>
    <property type="molecule type" value="Genomic_DNA"/>
</dbReference>
<keyword evidence="5" id="KW-0378">Hydrolase</keyword>
<evidence type="ECO:0000256" key="8">
    <source>
        <dbReference type="SAM" id="SignalP"/>
    </source>
</evidence>
<evidence type="ECO:0000256" key="2">
    <source>
        <dbReference type="ARBA" id="ARBA00008668"/>
    </source>
</evidence>
<comment type="similarity">
    <text evidence="2">Belongs to the 'GDSL' lipolytic enzyme family.</text>
</comment>
<comment type="subcellular location">
    <subcellularLocation>
        <location evidence="1">Secreted</location>
    </subcellularLocation>
</comment>
<reference evidence="9 10" key="1">
    <citation type="journal article" date="2021" name="Commun. Biol.">
        <title>The genome of Shorea leprosula (Dipterocarpaceae) highlights the ecological relevance of drought in aseasonal tropical rainforests.</title>
        <authorList>
            <person name="Ng K.K.S."/>
            <person name="Kobayashi M.J."/>
            <person name="Fawcett J.A."/>
            <person name="Hatakeyama M."/>
            <person name="Paape T."/>
            <person name="Ng C.H."/>
            <person name="Ang C.C."/>
            <person name="Tnah L.H."/>
            <person name="Lee C.T."/>
            <person name="Nishiyama T."/>
            <person name="Sese J."/>
            <person name="O'Brien M.J."/>
            <person name="Copetti D."/>
            <person name="Mohd Noor M.I."/>
            <person name="Ong R.C."/>
            <person name="Putra M."/>
            <person name="Sireger I.Z."/>
            <person name="Indrioko S."/>
            <person name="Kosugi Y."/>
            <person name="Izuno A."/>
            <person name="Isagi Y."/>
            <person name="Lee S.L."/>
            <person name="Shimizu K.K."/>
        </authorList>
    </citation>
    <scope>NUCLEOTIDE SEQUENCE [LARGE SCALE GENOMIC DNA]</scope>
    <source>
        <strain evidence="9">214</strain>
    </source>
</reference>
<evidence type="ECO:0000313" key="9">
    <source>
        <dbReference type="EMBL" id="GKV39564.1"/>
    </source>
</evidence>
<evidence type="ECO:0000256" key="5">
    <source>
        <dbReference type="ARBA" id="ARBA00022801"/>
    </source>
</evidence>
<feature type="signal peptide" evidence="8">
    <location>
        <begin position="1"/>
        <end position="22"/>
    </location>
</feature>
<dbReference type="GO" id="GO:0005576">
    <property type="term" value="C:extracellular region"/>
    <property type="evidence" value="ECO:0007669"/>
    <property type="project" value="UniProtKB-SubCell"/>
</dbReference>
<evidence type="ECO:0000256" key="4">
    <source>
        <dbReference type="ARBA" id="ARBA00022729"/>
    </source>
</evidence>
<keyword evidence="4 8" id="KW-0732">Signal</keyword>
<dbReference type="AlphaFoldDB" id="A0AAV5LRT3"/>
<evidence type="ECO:0008006" key="11">
    <source>
        <dbReference type="Google" id="ProtNLM"/>
    </source>
</evidence>
<dbReference type="Proteomes" id="UP001054252">
    <property type="component" value="Unassembled WGS sequence"/>
</dbReference>
<dbReference type="InterPro" id="IPR036514">
    <property type="entry name" value="SGNH_hydro_sf"/>
</dbReference>
<dbReference type="GO" id="GO:0016787">
    <property type="term" value="F:hydrolase activity"/>
    <property type="evidence" value="ECO:0007669"/>
    <property type="project" value="UniProtKB-KW"/>
</dbReference>
<keyword evidence="6" id="KW-0442">Lipid degradation</keyword>
<name>A0AAV5LRT3_9ROSI</name>
<dbReference type="InterPro" id="IPR051238">
    <property type="entry name" value="GDSL_esterase/lipase"/>
</dbReference>